<dbReference type="AlphaFoldDB" id="A0A671MMA0"/>
<evidence type="ECO:0000256" key="4">
    <source>
        <dbReference type="ARBA" id="ARBA00038261"/>
    </source>
</evidence>
<dbReference type="InterPro" id="IPR052149">
    <property type="entry name" value="17-beta-HSD3-like"/>
</dbReference>
<dbReference type="GO" id="GO:0005739">
    <property type="term" value="C:mitochondrion"/>
    <property type="evidence" value="ECO:0007669"/>
    <property type="project" value="UniProtKB-SubCell"/>
</dbReference>
<evidence type="ECO:0000256" key="1">
    <source>
        <dbReference type="ARBA" id="ARBA00004173"/>
    </source>
</evidence>
<dbReference type="Gene3D" id="3.40.50.720">
    <property type="entry name" value="NAD(P)-binding Rossmann-like Domain"/>
    <property type="match status" value="1"/>
</dbReference>
<proteinExistence type="inferred from homology"/>
<dbReference type="PANTHER" id="PTHR44889">
    <property type="entry name" value="INACTIVE HYDROXYSTEROID DEHYDROGENASE-LIKE PROTEIN 1"/>
    <property type="match status" value="1"/>
</dbReference>
<dbReference type="CDD" id="cd05356">
    <property type="entry name" value="17beta-HSD1_like_SDR_c"/>
    <property type="match status" value="1"/>
</dbReference>
<comment type="subcellular location">
    <subcellularLocation>
        <location evidence="1">Mitochondrion</location>
    </subcellularLocation>
</comment>
<keyword evidence="3" id="KW-0496">Mitochondrion</keyword>
<evidence type="ECO:0000256" key="2">
    <source>
        <dbReference type="ARBA" id="ARBA00022857"/>
    </source>
</evidence>
<dbReference type="SUPFAM" id="SSF51735">
    <property type="entry name" value="NAD(P)-binding Rossmann-fold domains"/>
    <property type="match status" value="1"/>
</dbReference>
<protein>
    <submittedName>
        <fullName evidence="5">Inactive hydroxysteroid dehydrogenase-like protein 1</fullName>
    </submittedName>
</protein>
<evidence type="ECO:0000313" key="6">
    <source>
        <dbReference type="Proteomes" id="UP000472260"/>
    </source>
</evidence>
<organism evidence="5 6">
    <name type="scientific">Sinocyclocheilus anshuiensis</name>
    <dbReference type="NCBI Taxonomy" id="1608454"/>
    <lineage>
        <taxon>Eukaryota</taxon>
        <taxon>Metazoa</taxon>
        <taxon>Chordata</taxon>
        <taxon>Craniata</taxon>
        <taxon>Vertebrata</taxon>
        <taxon>Euteleostomi</taxon>
        <taxon>Actinopterygii</taxon>
        <taxon>Neopterygii</taxon>
        <taxon>Teleostei</taxon>
        <taxon>Ostariophysi</taxon>
        <taxon>Cypriniformes</taxon>
        <taxon>Cyprinidae</taxon>
        <taxon>Cyprininae</taxon>
        <taxon>Sinocyclocheilus</taxon>
    </lineage>
</organism>
<evidence type="ECO:0000313" key="5">
    <source>
        <dbReference type="Ensembl" id="ENSSANP00000031704.1"/>
    </source>
</evidence>
<dbReference type="Ensembl" id="ENSSANT00000033749.1">
    <property type="protein sequence ID" value="ENSSANP00000031704.1"/>
    <property type="gene ID" value="ENSSANG00000016174.1"/>
</dbReference>
<dbReference type="Pfam" id="PF00106">
    <property type="entry name" value="adh_short"/>
    <property type="match status" value="1"/>
</dbReference>
<reference evidence="5" key="2">
    <citation type="submission" date="2025-09" db="UniProtKB">
        <authorList>
            <consortium name="Ensembl"/>
        </authorList>
    </citation>
    <scope>IDENTIFICATION</scope>
</reference>
<evidence type="ECO:0000256" key="3">
    <source>
        <dbReference type="ARBA" id="ARBA00023128"/>
    </source>
</evidence>
<keyword evidence="6" id="KW-1185">Reference proteome</keyword>
<sequence>MAAVDSFQLLYREIARSCSCYVETLALVVACYTVSKAVIFMRDCYSLIRLHFIPRLVSHRDLSQQYGQWALVCGASEAIAKAYAEELARHGICVILISSDIGNLADTAKAISDTYGVEAILIEADFSQGPLAFKPIKDAISGKDIGFIVNSLDGSLDHSQDFTDLSESVVWDTINRNIVAATLVTRLALPAMVERGKGAVVNISAGRCLRPTSREAALSASTAFLDNFSRSLHYEYGHRGVFVQSLLPFRVSSQGSDGYSPAGWLVPSPQVYASHALSTLGVSHRTTGYWPHTIKFRLVQCMPEWVWMLGSLYWLYLAVIDLHCTII</sequence>
<accession>A0A671MMA0</accession>
<dbReference type="PANTHER" id="PTHR44889:SF1">
    <property type="entry name" value="INACTIVE HYDROXYSTEROID DEHYDROGENASE-LIKE PROTEIN 1"/>
    <property type="match status" value="1"/>
</dbReference>
<name>A0A671MMA0_9TELE</name>
<dbReference type="Proteomes" id="UP000472260">
    <property type="component" value="Unassembled WGS sequence"/>
</dbReference>
<dbReference type="InterPro" id="IPR036291">
    <property type="entry name" value="NAD(P)-bd_dom_sf"/>
</dbReference>
<gene>
    <name evidence="5" type="primary">LOC107697127</name>
</gene>
<dbReference type="InterPro" id="IPR002347">
    <property type="entry name" value="SDR_fam"/>
</dbReference>
<keyword evidence="2" id="KW-0521">NADP</keyword>
<dbReference type="FunFam" id="3.40.50.720:FF:000137">
    <property type="entry name" value="Hydroxysteroid (17-beta) dehydrogenase 3"/>
    <property type="match status" value="1"/>
</dbReference>
<dbReference type="PIRSF" id="PIRSF000126">
    <property type="entry name" value="11-beta-HSD1"/>
    <property type="match status" value="1"/>
</dbReference>
<reference evidence="5" key="1">
    <citation type="submission" date="2025-08" db="UniProtKB">
        <authorList>
            <consortium name="Ensembl"/>
        </authorList>
    </citation>
    <scope>IDENTIFICATION</scope>
</reference>
<comment type="similarity">
    <text evidence="4">Belongs to the short-chain dehydrogenases/reductases (SDR) family. 17-beta-HSD 3 subfamily.</text>
</comment>